<protein>
    <recommendedName>
        <fullName evidence="7 9">Uroporphyrinogen-III synthase</fullName>
        <ecNumber evidence="3 9">4.2.1.75</ecNumber>
    </recommendedName>
</protein>
<evidence type="ECO:0000259" key="10">
    <source>
        <dbReference type="Pfam" id="PF02602"/>
    </source>
</evidence>
<accession>A0ABX1GJC8</accession>
<evidence type="ECO:0000256" key="5">
    <source>
        <dbReference type="ARBA" id="ARBA00023244"/>
    </source>
</evidence>
<keyword evidence="12" id="KW-1185">Reference proteome</keyword>
<evidence type="ECO:0000256" key="8">
    <source>
        <dbReference type="ARBA" id="ARBA00048617"/>
    </source>
</evidence>
<evidence type="ECO:0000256" key="4">
    <source>
        <dbReference type="ARBA" id="ARBA00023239"/>
    </source>
</evidence>
<dbReference type="InterPro" id="IPR003754">
    <property type="entry name" value="4pyrrol_synth_uPrphyn_synth"/>
</dbReference>
<dbReference type="Proteomes" id="UP000765845">
    <property type="component" value="Unassembled WGS sequence"/>
</dbReference>
<comment type="pathway">
    <text evidence="1 9">Porphyrin-containing compound metabolism; protoporphyrin-IX biosynthesis; coproporphyrinogen-III from 5-aminolevulinate: step 3/4.</text>
</comment>
<dbReference type="Gene3D" id="3.40.50.10090">
    <property type="match status" value="2"/>
</dbReference>
<dbReference type="Pfam" id="PF02602">
    <property type="entry name" value="HEM4"/>
    <property type="match status" value="1"/>
</dbReference>
<evidence type="ECO:0000256" key="2">
    <source>
        <dbReference type="ARBA" id="ARBA00008133"/>
    </source>
</evidence>
<name>A0ABX1GJC8_9GAMM</name>
<gene>
    <name evidence="11" type="ORF">HCU74_13685</name>
</gene>
<dbReference type="EC" id="4.2.1.75" evidence="3 9"/>
<evidence type="ECO:0000256" key="6">
    <source>
        <dbReference type="ARBA" id="ARBA00037589"/>
    </source>
</evidence>
<comment type="similarity">
    <text evidence="2 9">Belongs to the uroporphyrinogen-III synthase family.</text>
</comment>
<reference evidence="11 12" key="1">
    <citation type="submission" date="2020-04" db="EMBL/GenBank/DDBJ databases">
        <authorList>
            <person name="Yoon J."/>
        </authorList>
    </citation>
    <scope>NUCLEOTIDE SEQUENCE [LARGE SCALE GENOMIC DNA]</scope>
    <source>
        <strain evidence="11 12">KMU-166</strain>
    </source>
</reference>
<dbReference type="EMBL" id="JAAWWK010000005">
    <property type="protein sequence ID" value="NKI18462.1"/>
    <property type="molecule type" value="Genomic_DNA"/>
</dbReference>
<dbReference type="CDD" id="cd06578">
    <property type="entry name" value="HemD"/>
    <property type="match status" value="1"/>
</dbReference>
<organism evidence="11 12">
    <name type="scientific">Spongiibacter thalassae</name>
    <dbReference type="NCBI Taxonomy" id="2721624"/>
    <lineage>
        <taxon>Bacteria</taxon>
        <taxon>Pseudomonadati</taxon>
        <taxon>Pseudomonadota</taxon>
        <taxon>Gammaproteobacteria</taxon>
        <taxon>Cellvibrionales</taxon>
        <taxon>Spongiibacteraceae</taxon>
        <taxon>Spongiibacter</taxon>
    </lineage>
</organism>
<sequence>MTRTPDMPGLGVLITRPEGRNGDLQAALEGAGARVCVQPLLDIQPLADSEPEWQASRRRLMDLDLYRHLIFISVNAVEQGLLRIESLWPQWPQGIQCYGVGEATRAALANCGLPLQLVDSIGANDSESLLACPSLQKVAGDGVLIVRGVGGRETLATKLRERGARVDYAECYRRRPVAHAAERLAEIFRAGEVEVVCLNSGDTLKYFCECTDTALRGQLAVVVPGARVARLAQDAGFQQVLCAENAGTAATLAAITQWLREKHVGTRR</sequence>
<evidence type="ECO:0000313" key="11">
    <source>
        <dbReference type="EMBL" id="NKI18462.1"/>
    </source>
</evidence>
<evidence type="ECO:0000256" key="7">
    <source>
        <dbReference type="ARBA" id="ARBA00040167"/>
    </source>
</evidence>
<dbReference type="RefSeq" id="WP_168450998.1">
    <property type="nucleotide sequence ID" value="NZ_JAAWWK010000005.1"/>
</dbReference>
<proteinExistence type="inferred from homology"/>
<comment type="function">
    <text evidence="6 9">Catalyzes cyclization of the linear tetrapyrrole, hydroxymethylbilane, to the macrocyclic uroporphyrinogen III.</text>
</comment>
<evidence type="ECO:0000256" key="9">
    <source>
        <dbReference type="RuleBase" id="RU366031"/>
    </source>
</evidence>
<dbReference type="InterPro" id="IPR036108">
    <property type="entry name" value="4pyrrol_syn_uPrphyn_synt_sf"/>
</dbReference>
<feature type="domain" description="Tetrapyrrole biosynthesis uroporphyrinogen III synthase" evidence="10">
    <location>
        <begin position="23"/>
        <end position="250"/>
    </location>
</feature>
<dbReference type="InterPro" id="IPR039793">
    <property type="entry name" value="UROS/Hem4"/>
</dbReference>
<dbReference type="PANTHER" id="PTHR38042:SF1">
    <property type="entry name" value="UROPORPHYRINOGEN-III SYNTHASE, CHLOROPLASTIC"/>
    <property type="match status" value="1"/>
</dbReference>
<keyword evidence="4 9" id="KW-0456">Lyase</keyword>
<evidence type="ECO:0000313" key="12">
    <source>
        <dbReference type="Proteomes" id="UP000765845"/>
    </source>
</evidence>
<comment type="catalytic activity">
    <reaction evidence="8 9">
        <text>hydroxymethylbilane = uroporphyrinogen III + H2O</text>
        <dbReference type="Rhea" id="RHEA:18965"/>
        <dbReference type="ChEBI" id="CHEBI:15377"/>
        <dbReference type="ChEBI" id="CHEBI:57308"/>
        <dbReference type="ChEBI" id="CHEBI:57845"/>
        <dbReference type="EC" id="4.2.1.75"/>
    </reaction>
</comment>
<dbReference type="PANTHER" id="PTHR38042">
    <property type="entry name" value="UROPORPHYRINOGEN-III SYNTHASE, CHLOROPLASTIC"/>
    <property type="match status" value="1"/>
</dbReference>
<dbReference type="SUPFAM" id="SSF69618">
    <property type="entry name" value="HemD-like"/>
    <property type="match status" value="1"/>
</dbReference>
<evidence type="ECO:0000256" key="3">
    <source>
        <dbReference type="ARBA" id="ARBA00013109"/>
    </source>
</evidence>
<keyword evidence="5 9" id="KW-0627">Porphyrin biosynthesis</keyword>
<evidence type="ECO:0000256" key="1">
    <source>
        <dbReference type="ARBA" id="ARBA00004772"/>
    </source>
</evidence>
<comment type="caution">
    <text evidence="11">The sequence shown here is derived from an EMBL/GenBank/DDBJ whole genome shotgun (WGS) entry which is preliminary data.</text>
</comment>